<reference evidence="2" key="1">
    <citation type="submission" date="2021-04" db="EMBL/GenBank/DDBJ databases">
        <title>Genome based classification of Actinospica acidithermotolerans sp. nov., an actinobacterium isolated from an Indonesian hot spring.</title>
        <authorList>
            <person name="Kusuma A.B."/>
            <person name="Putra K.E."/>
            <person name="Nafisah S."/>
            <person name="Loh J."/>
            <person name="Nouioui I."/>
            <person name="Goodfellow M."/>
        </authorList>
    </citation>
    <scope>NUCLEOTIDE SEQUENCE</scope>
    <source>
        <strain evidence="2">DSM 45618</strain>
    </source>
</reference>
<dbReference type="InterPro" id="IPR039422">
    <property type="entry name" value="MarR/SlyA-like"/>
</dbReference>
<dbReference type="SUPFAM" id="SSF46785">
    <property type="entry name" value="Winged helix' DNA-binding domain"/>
    <property type="match status" value="1"/>
</dbReference>
<name>A0A8J7WP77_9ACTN</name>
<proteinExistence type="predicted"/>
<protein>
    <submittedName>
        <fullName evidence="2">MarR family transcriptional regulator</fullName>
    </submittedName>
</protein>
<evidence type="ECO:0000313" key="2">
    <source>
        <dbReference type="EMBL" id="MBS2963362.1"/>
    </source>
</evidence>
<keyword evidence="3" id="KW-1185">Reference proteome</keyword>
<dbReference type="SMART" id="SM00347">
    <property type="entry name" value="HTH_MARR"/>
    <property type="match status" value="1"/>
</dbReference>
<dbReference type="PROSITE" id="PS50995">
    <property type="entry name" value="HTH_MARR_2"/>
    <property type="match status" value="1"/>
</dbReference>
<comment type="caution">
    <text evidence="2">The sequence shown here is derived from an EMBL/GenBank/DDBJ whole genome shotgun (WGS) entry which is preliminary data.</text>
</comment>
<dbReference type="EMBL" id="JAGSXH010000025">
    <property type="protein sequence ID" value="MBS2963362.1"/>
    <property type="molecule type" value="Genomic_DNA"/>
</dbReference>
<dbReference type="RefSeq" id="WP_211466994.1">
    <property type="nucleotide sequence ID" value="NZ_JAGSXH010000025.1"/>
</dbReference>
<dbReference type="PRINTS" id="PR00598">
    <property type="entry name" value="HTHMARR"/>
</dbReference>
<dbReference type="PANTHER" id="PTHR33164:SF94">
    <property type="entry name" value="TRANSCRIPTIONAL REGULATORY PROTEIN-RELATED"/>
    <property type="match status" value="1"/>
</dbReference>
<dbReference type="PANTHER" id="PTHR33164">
    <property type="entry name" value="TRANSCRIPTIONAL REGULATOR, MARR FAMILY"/>
    <property type="match status" value="1"/>
</dbReference>
<gene>
    <name evidence="2" type="ORF">KGA66_09920</name>
</gene>
<sequence>MNSFSQVETRTTPRADVAAFEQLARALVGITLKSLSVLDGAVSVPQFRLLLALDGLGRVPSSALAEALSMAASSVTRLADRLQAAGLVERGSVEHSRSIVTVEVTARGRDLVTAVLDRRRAILEDVLDRMEPRQRELARNLAAAFVDLAGDAVALGVNGPVPL</sequence>
<dbReference type="Proteomes" id="UP000677913">
    <property type="component" value="Unassembled WGS sequence"/>
</dbReference>
<accession>A0A8J7WP77</accession>
<dbReference type="AlphaFoldDB" id="A0A8J7WP77"/>
<dbReference type="Pfam" id="PF12802">
    <property type="entry name" value="MarR_2"/>
    <property type="match status" value="1"/>
</dbReference>
<dbReference type="InterPro" id="IPR000835">
    <property type="entry name" value="HTH_MarR-typ"/>
</dbReference>
<dbReference type="GO" id="GO:0003700">
    <property type="term" value="F:DNA-binding transcription factor activity"/>
    <property type="evidence" value="ECO:0007669"/>
    <property type="project" value="InterPro"/>
</dbReference>
<dbReference type="GO" id="GO:0006950">
    <property type="term" value="P:response to stress"/>
    <property type="evidence" value="ECO:0007669"/>
    <property type="project" value="TreeGrafter"/>
</dbReference>
<evidence type="ECO:0000313" key="3">
    <source>
        <dbReference type="Proteomes" id="UP000677913"/>
    </source>
</evidence>
<organism evidence="2 3">
    <name type="scientific">Actinocrinis puniceicyclus</name>
    <dbReference type="NCBI Taxonomy" id="977794"/>
    <lineage>
        <taxon>Bacteria</taxon>
        <taxon>Bacillati</taxon>
        <taxon>Actinomycetota</taxon>
        <taxon>Actinomycetes</taxon>
        <taxon>Catenulisporales</taxon>
        <taxon>Actinospicaceae</taxon>
        <taxon>Actinocrinis</taxon>
    </lineage>
</organism>
<dbReference type="InterPro" id="IPR036388">
    <property type="entry name" value="WH-like_DNA-bd_sf"/>
</dbReference>
<evidence type="ECO:0000259" key="1">
    <source>
        <dbReference type="PROSITE" id="PS50995"/>
    </source>
</evidence>
<feature type="domain" description="HTH marR-type" evidence="1">
    <location>
        <begin position="20"/>
        <end position="147"/>
    </location>
</feature>
<dbReference type="Gene3D" id="1.10.10.10">
    <property type="entry name" value="Winged helix-like DNA-binding domain superfamily/Winged helix DNA-binding domain"/>
    <property type="match status" value="1"/>
</dbReference>
<dbReference type="InterPro" id="IPR036390">
    <property type="entry name" value="WH_DNA-bd_sf"/>
</dbReference>